<evidence type="ECO:0000313" key="2">
    <source>
        <dbReference type="EMBL" id="MCL6275457.1"/>
    </source>
</evidence>
<keyword evidence="3" id="KW-1185">Reference proteome</keyword>
<evidence type="ECO:0000313" key="3">
    <source>
        <dbReference type="Proteomes" id="UP001203607"/>
    </source>
</evidence>
<evidence type="ECO:0000256" key="1">
    <source>
        <dbReference type="SAM" id="SignalP"/>
    </source>
</evidence>
<protein>
    <recommendedName>
        <fullName evidence="4">Nuclear transport factor 2 family protein</fullName>
    </recommendedName>
</protein>
<keyword evidence="1" id="KW-0732">Signal</keyword>
<feature type="signal peptide" evidence="1">
    <location>
        <begin position="1"/>
        <end position="22"/>
    </location>
</feature>
<dbReference type="Gene3D" id="3.10.450.50">
    <property type="match status" value="1"/>
</dbReference>
<dbReference type="RefSeq" id="WP_249658641.1">
    <property type="nucleotide sequence ID" value="NZ_JAMFMA010000004.1"/>
</dbReference>
<proteinExistence type="predicted"/>
<sequence length="172" mass="19471">MKISKNPACFLSCLLLSINLFAQNQEQDRKAIDNLIDKMYKSISFIDGGSVNDTVLDAIHYSDAIIGIVDKRGIQMFNEKEFRAQNAEMFKKNKVTSFVEKELSSTTNVYGGIANRFSTYEFVIKAGEKELKIRGINSIQLVKDPEKGWLIHTTIFSDNGSFSEIPQIYLNN</sequence>
<gene>
    <name evidence="2" type="ORF">M3P19_15695</name>
</gene>
<name>A0ABT0PVR4_9FLAO</name>
<organism evidence="2 3">
    <name type="scientific">Flagellimonas spongiicola</name>
    <dbReference type="NCBI Taxonomy" id="2942208"/>
    <lineage>
        <taxon>Bacteria</taxon>
        <taxon>Pseudomonadati</taxon>
        <taxon>Bacteroidota</taxon>
        <taxon>Flavobacteriia</taxon>
        <taxon>Flavobacteriales</taxon>
        <taxon>Flavobacteriaceae</taxon>
        <taxon>Flagellimonas</taxon>
    </lineage>
</organism>
<accession>A0ABT0PVR4</accession>
<dbReference type="EMBL" id="JAMFMA010000004">
    <property type="protein sequence ID" value="MCL6275457.1"/>
    <property type="molecule type" value="Genomic_DNA"/>
</dbReference>
<comment type="caution">
    <text evidence="2">The sequence shown here is derived from an EMBL/GenBank/DDBJ whole genome shotgun (WGS) entry which is preliminary data.</text>
</comment>
<reference evidence="2 3" key="1">
    <citation type="submission" date="2022-05" db="EMBL/GenBank/DDBJ databases">
        <authorList>
            <person name="Park J.-S."/>
        </authorList>
    </citation>
    <scope>NUCLEOTIDE SEQUENCE [LARGE SCALE GENOMIC DNA]</scope>
    <source>
        <strain evidence="2 3">2012CJ35-5</strain>
    </source>
</reference>
<feature type="chain" id="PRO_5045838442" description="Nuclear transport factor 2 family protein" evidence="1">
    <location>
        <begin position="23"/>
        <end position="172"/>
    </location>
</feature>
<dbReference type="Proteomes" id="UP001203607">
    <property type="component" value="Unassembled WGS sequence"/>
</dbReference>
<evidence type="ECO:0008006" key="4">
    <source>
        <dbReference type="Google" id="ProtNLM"/>
    </source>
</evidence>